<dbReference type="GO" id="GO:0010411">
    <property type="term" value="P:xyloglucan metabolic process"/>
    <property type="evidence" value="ECO:0007669"/>
    <property type="project" value="TreeGrafter"/>
</dbReference>
<keyword evidence="1" id="KW-0812">Transmembrane</keyword>
<dbReference type="CDD" id="cd15482">
    <property type="entry name" value="Sialidase_non-viral"/>
    <property type="match status" value="1"/>
</dbReference>
<dbReference type="PANTHER" id="PTHR43739:SF5">
    <property type="entry name" value="EXO-ALPHA-SIALIDASE"/>
    <property type="match status" value="1"/>
</dbReference>
<accession>A0A1G2LT79</accession>
<evidence type="ECO:0000313" key="3">
    <source>
        <dbReference type="Proteomes" id="UP000177171"/>
    </source>
</evidence>
<evidence type="ECO:0008006" key="4">
    <source>
        <dbReference type="Google" id="ProtNLM"/>
    </source>
</evidence>
<dbReference type="PANTHER" id="PTHR43739">
    <property type="entry name" value="XYLOGLUCANASE (EUROFUNG)"/>
    <property type="match status" value="1"/>
</dbReference>
<comment type="caution">
    <text evidence="2">The sequence shown here is derived from an EMBL/GenBank/DDBJ whole genome shotgun (WGS) entry which is preliminary data.</text>
</comment>
<dbReference type="InterPro" id="IPR015943">
    <property type="entry name" value="WD40/YVTN_repeat-like_dom_sf"/>
</dbReference>
<feature type="transmembrane region" description="Helical" evidence="1">
    <location>
        <begin position="6"/>
        <end position="26"/>
    </location>
</feature>
<reference evidence="2 3" key="1">
    <citation type="journal article" date="2016" name="Nat. Commun.">
        <title>Thousands of microbial genomes shed light on interconnected biogeochemical processes in an aquifer system.</title>
        <authorList>
            <person name="Anantharaman K."/>
            <person name="Brown C.T."/>
            <person name="Hug L.A."/>
            <person name="Sharon I."/>
            <person name="Castelle C.J."/>
            <person name="Probst A.J."/>
            <person name="Thomas B.C."/>
            <person name="Singh A."/>
            <person name="Wilkins M.J."/>
            <person name="Karaoz U."/>
            <person name="Brodie E.L."/>
            <person name="Williams K.H."/>
            <person name="Hubbard S.S."/>
            <person name="Banfield J.F."/>
        </authorList>
    </citation>
    <scope>NUCLEOTIDE SEQUENCE [LARGE SCALE GENOMIC DNA]</scope>
</reference>
<evidence type="ECO:0000256" key="1">
    <source>
        <dbReference type="SAM" id="Phobius"/>
    </source>
</evidence>
<gene>
    <name evidence="2" type="ORF">A3G49_04180</name>
</gene>
<name>A0A1G2LT79_9BACT</name>
<keyword evidence="1" id="KW-1133">Transmembrane helix</keyword>
<sequence length="374" mass="40956">MKGLFITIGIIMTLGLVLVVILPFMLGYSSESRPSSGSSVKTKDDIGFFKSQDGGASWEKKNESEERIPINAFSILDFAFYPALVDKSGVYLKDSKIIFVGTKGGGLWKTEDGANSWKKVSDKNKILEADAWVHKIAISKSNPDEMYLAVFQKNRGRILKSSDGGNSFIEVYFTPLEKFGVFDVFVDEAGTVFIVTGQGGFFESRDHGKTWKIVRWFKDGLIELAVNPNNYSTMYVLSPPGNIFKTPDKGKSWIDITPALSEFDGAKINQYLYIDPASSNLFLASNYGLLKSSSGGVSWDHVRVIIPPEALPALAVATDPRNAGIIYVSASSQLYKSSDGGTSWSVANSPSGKKLTMLKIDPKNPEVMYAVVSK</sequence>
<dbReference type="AlphaFoldDB" id="A0A1G2LT79"/>
<dbReference type="EMBL" id="MHQY01000001">
    <property type="protein sequence ID" value="OHA14858.1"/>
    <property type="molecule type" value="Genomic_DNA"/>
</dbReference>
<keyword evidence="1" id="KW-0472">Membrane</keyword>
<proteinExistence type="predicted"/>
<organism evidence="2 3">
    <name type="scientific">Candidatus Sungbacteria bacterium RIFCSPLOWO2_12_FULL_41_11</name>
    <dbReference type="NCBI Taxonomy" id="1802286"/>
    <lineage>
        <taxon>Bacteria</taxon>
        <taxon>Candidatus Sungiibacteriota</taxon>
    </lineage>
</organism>
<dbReference type="Gene3D" id="2.130.10.10">
    <property type="entry name" value="YVTN repeat-like/Quinoprotein amine dehydrogenase"/>
    <property type="match status" value="2"/>
</dbReference>
<protein>
    <recommendedName>
        <fullName evidence="4">Photosynthesis system II assembly factor Ycf48/Hcf136-like domain-containing protein</fullName>
    </recommendedName>
</protein>
<dbReference type="SUPFAM" id="SSF110296">
    <property type="entry name" value="Oligoxyloglucan reducing end-specific cellobiohydrolase"/>
    <property type="match status" value="2"/>
</dbReference>
<evidence type="ECO:0000313" key="2">
    <source>
        <dbReference type="EMBL" id="OHA14858.1"/>
    </source>
</evidence>
<dbReference type="InterPro" id="IPR052025">
    <property type="entry name" value="Xyloglucanase_GH74"/>
</dbReference>
<dbReference type="Proteomes" id="UP000177171">
    <property type="component" value="Unassembled WGS sequence"/>
</dbReference>